<evidence type="ECO:0000256" key="1">
    <source>
        <dbReference type="SAM" id="SignalP"/>
    </source>
</evidence>
<sequence length="189" mass="20942">MKYLDKTFFLAASLSALALAPLSARADETMSAAALAELAQHQAEDARIADNLAKFDTLDFEVFTGQKWDRLHESHAEDILVHWPDGHTTTGLDVHIADLAGMFVYAPDTRIEQHPIRIGQGEWTGVVGVIEGTFTEPMPIGDGQFIQPTGKAYKLTMATVGHWTGEGVMDEEYLFWDNLSFMKQLGLME</sequence>
<proteinExistence type="predicted"/>
<accession>A0A1I3P3B4</accession>
<feature type="chain" id="PRO_5011441565" evidence="1">
    <location>
        <begin position="27"/>
        <end position="189"/>
    </location>
</feature>
<dbReference type="Proteomes" id="UP000199630">
    <property type="component" value="Unassembled WGS sequence"/>
</dbReference>
<keyword evidence="3" id="KW-1185">Reference proteome</keyword>
<dbReference type="SUPFAM" id="SSF54427">
    <property type="entry name" value="NTF2-like"/>
    <property type="match status" value="1"/>
</dbReference>
<reference evidence="3" key="1">
    <citation type="submission" date="2016-10" db="EMBL/GenBank/DDBJ databases">
        <authorList>
            <person name="Varghese N."/>
            <person name="Submissions S."/>
        </authorList>
    </citation>
    <scope>NUCLEOTIDE SEQUENCE [LARGE SCALE GENOMIC DNA]</scope>
    <source>
        <strain evidence="3">DSM 26471</strain>
    </source>
</reference>
<dbReference type="EMBL" id="FORH01000002">
    <property type="protein sequence ID" value="SFJ15919.1"/>
    <property type="molecule type" value="Genomic_DNA"/>
</dbReference>
<gene>
    <name evidence="2" type="ORF">SAMN04487991_1550</name>
</gene>
<dbReference type="PANTHER" id="PTHR38436:SF1">
    <property type="entry name" value="ESTER CYCLASE"/>
    <property type="match status" value="1"/>
</dbReference>
<dbReference type="InterPro" id="IPR032710">
    <property type="entry name" value="NTF2-like_dom_sf"/>
</dbReference>
<protein>
    <submittedName>
        <fullName evidence="2">SnoaL-like polyketide cyclase</fullName>
    </submittedName>
</protein>
<feature type="signal peptide" evidence="1">
    <location>
        <begin position="1"/>
        <end position="26"/>
    </location>
</feature>
<name>A0A1I3P3B4_9RHOB</name>
<dbReference type="PANTHER" id="PTHR38436">
    <property type="entry name" value="POLYKETIDE CYCLASE SNOAL-LIKE DOMAIN"/>
    <property type="match status" value="1"/>
</dbReference>
<dbReference type="GO" id="GO:0030638">
    <property type="term" value="P:polyketide metabolic process"/>
    <property type="evidence" value="ECO:0007669"/>
    <property type="project" value="InterPro"/>
</dbReference>
<keyword evidence="1" id="KW-0732">Signal</keyword>
<dbReference type="RefSeq" id="WP_090059680.1">
    <property type="nucleotide sequence ID" value="NZ_FORH01000002.1"/>
</dbReference>
<evidence type="ECO:0000313" key="3">
    <source>
        <dbReference type="Proteomes" id="UP000199630"/>
    </source>
</evidence>
<organism evidence="2 3">
    <name type="scientific">Celeribacter neptunius</name>
    <dbReference type="NCBI Taxonomy" id="588602"/>
    <lineage>
        <taxon>Bacteria</taxon>
        <taxon>Pseudomonadati</taxon>
        <taxon>Pseudomonadota</taxon>
        <taxon>Alphaproteobacteria</taxon>
        <taxon>Rhodobacterales</taxon>
        <taxon>Roseobacteraceae</taxon>
        <taxon>Celeribacter</taxon>
    </lineage>
</organism>
<dbReference type="OrthoDB" id="9787933at2"/>
<dbReference type="AlphaFoldDB" id="A0A1I3P3B4"/>
<dbReference type="Gene3D" id="3.10.450.50">
    <property type="match status" value="1"/>
</dbReference>
<evidence type="ECO:0000313" key="2">
    <source>
        <dbReference type="EMBL" id="SFJ15919.1"/>
    </source>
</evidence>
<dbReference type="STRING" id="588602.SAMN04487991_1550"/>
<dbReference type="Pfam" id="PF07366">
    <property type="entry name" value="SnoaL"/>
    <property type="match status" value="1"/>
</dbReference>
<dbReference type="InterPro" id="IPR009959">
    <property type="entry name" value="Cyclase_SnoaL-like"/>
</dbReference>